<dbReference type="InterPro" id="IPR016181">
    <property type="entry name" value="Acyl_CoA_acyltransferase"/>
</dbReference>
<dbReference type="SUPFAM" id="SSF55729">
    <property type="entry name" value="Acyl-CoA N-acyltransferases (Nat)"/>
    <property type="match status" value="1"/>
</dbReference>
<dbReference type="GO" id="GO:0016746">
    <property type="term" value="F:acyltransferase activity"/>
    <property type="evidence" value="ECO:0007669"/>
    <property type="project" value="UniProtKB-KW"/>
</dbReference>
<organism evidence="4 5">
    <name type="scientific">Pseudobowmanella zhangzhouensis</name>
    <dbReference type="NCBI Taxonomy" id="1537679"/>
    <lineage>
        <taxon>Bacteria</taxon>
        <taxon>Pseudomonadati</taxon>
        <taxon>Pseudomonadota</taxon>
        <taxon>Gammaproteobacteria</taxon>
        <taxon>Alteromonadales</taxon>
        <taxon>Alteromonadaceae</taxon>
    </lineage>
</organism>
<dbReference type="Pfam" id="PF00583">
    <property type="entry name" value="Acetyltransf_1"/>
    <property type="match status" value="1"/>
</dbReference>
<dbReference type="InterPro" id="IPR000182">
    <property type="entry name" value="GNAT_dom"/>
</dbReference>
<sequence>MTELRPFDLTDFDTLTGWFPNEHAVFQWAGPSGGFPLRHEHLQLASCHSFSLWHNQQLVGFGQFYLRHQRAHMARLAIAPHARGQGLIQTLLNGLEQTAQQTLAHHGFSLFVLADNTPARQAYERAGYSYADYPDVMPLENCLYMLKVAN</sequence>
<protein>
    <submittedName>
        <fullName evidence="4">GNAT family N-acetyltransferase</fullName>
        <ecNumber evidence="4">2.3.-.-</ecNumber>
    </submittedName>
</protein>
<evidence type="ECO:0000259" key="3">
    <source>
        <dbReference type="PROSITE" id="PS51186"/>
    </source>
</evidence>
<dbReference type="RefSeq" id="WP_131257790.1">
    <property type="nucleotide sequence ID" value="NZ_JBHSUS010000001.1"/>
</dbReference>
<evidence type="ECO:0000313" key="5">
    <source>
        <dbReference type="Proteomes" id="UP001596364"/>
    </source>
</evidence>
<reference evidence="5" key="1">
    <citation type="journal article" date="2019" name="Int. J. Syst. Evol. Microbiol.">
        <title>The Global Catalogue of Microorganisms (GCM) 10K type strain sequencing project: providing services to taxonomists for standard genome sequencing and annotation.</title>
        <authorList>
            <consortium name="The Broad Institute Genomics Platform"/>
            <consortium name="The Broad Institute Genome Sequencing Center for Infectious Disease"/>
            <person name="Wu L."/>
            <person name="Ma J."/>
        </authorList>
    </citation>
    <scope>NUCLEOTIDE SEQUENCE [LARGE SCALE GENOMIC DNA]</scope>
    <source>
        <strain evidence="5">CGMCC 1.16031</strain>
    </source>
</reference>
<dbReference type="Proteomes" id="UP001596364">
    <property type="component" value="Unassembled WGS sequence"/>
</dbReference>
<name>A0ABW1XMU7_9ALTE</name>
<evidence type="ECO:0000313" key="4">
    <source>
        <dbReference type="EMBL" id="MFC6441448.1"/>
    </source>
</evidence>
<dbReference type="Gene3D" id="3.40.630.30">
    <property type="match status" value="1"/>
</dbReference>
<evidence type="ECO:0000256" key="2">
    <source>
        <dbReference type="ARBA" id="ARBA00023315"/>
    </source>
</evidence>
<dbReference type="InterPro" id="IPR050832">
    <property type="entry name" value="Bact_Acetyltransf"/>
</dbReference>
<dbReference type="PANTHER" id="PTHR43877">
    <property type="entry name" value="AMINOALKYLPHOSPHONATE N-ACETYLTRANSFERASE-RELATED-RELATED"/>
    <property type="match status" value="1"/>
</dbReference>
<dbReference type="EC" id="2.3.-.-" evidence="4"/>
<dbReference type="PROSITE" id="PS51186">
    <property type="entry name" value="GNAT"/>
    <property type="match status" value="1"/>
</dbReference>
<dbReference type="CDD" id="cd04301">
    <property type="entry name" value="NAT_SF"/>
    <property type="match status" value="1"/>
</dbReference>
<feature type="domain" description="N-acetyltransferase" evidence="3">
    <location>
        <begin position="2"/>
        <end position="150"/>
    </location>
</feature>
<dbReference type="EMBL" id="JBHSUS010000001">
    <property type="protein sequence ID" value="MFC6441448.1"/>
    <property type="molecule type" value="Genomic_DNA"/>
</dbReference>
<evidence type="ECO:0000256" key="1">
    <source>
        <dbReference type="ARBA" id="ARBA00022679"/>
    </source>
</evidence>
<gene>
    <name evidence="4" type="ORF">ACFP85_14945</name>
</gene>
<dbReference type="PANTHER" id="PTHR43877:SF2">
    <property type="entry name" value="AMINOALKYLPHOSPHONATE N-ACETYLTRANSFERASE-RELATED"/>
    <property type="match status" value="1"/>
</dbReference>
<keyword evidence="2 4" id="KW-0012">Acyltransferase</keyword>
<comment type="caution">
    <text evidence="4">The sequence shown here is derived from an EMBL/GenBank/DDBJ whole genome shotgun (WGS) entry which is preliminary data.</text>
</comment>
<keyword evidence="5" id="KW-1185">Reference proteome</keyword>
<keyword evidence="1 4" id="KW-0808">Transferase</keyword>
<proteinExistence type="predicted"/>
<accession>A0ABW1XMU7</accession>